<dbReference type="GO" id="GO:0002949">
    <property type="term" value="P:tRNA threonylcarbamoyladenosine modification"/>
    <property type="evidence" value="ECO:0007669"/>
    <property type="project" value="InterPro"/>
</dbReference>
<dbReference type="NCBIfam" id="TIGR03725">
    <property type="entry name" value="T6A_YeaZ"/>
    <property type="match status" value="1"/>
</dbReference>
<dbReference type="InterPro" id="IPR022496">
    <property type="entry name" value="T6A_TsaB"/>
</dbReference>
<dbReference type="Pfam" id="PF00814">
    <property type="entry name" value="TsaD"/>
    <property type="match status" value="1"/>
</dbReference>
<dbReference type="Proteomes" id="UP000295500">
    <property type="component" value="Unassembled WGS sequence"/>
</dbReference>
<evidence type="ECO:0000313" key="3">
    <source>
        <dbReference type="Proteomes" id="UP000295500"/>
    </source>
</evidence>
<dbReference type="InterPro" id="IPR000905">
    <property type="entry name" value="Gcp-like_dom"/>
</dbReference>
<reference evidence="2 3" key="1">
    <citation type="submission" date="2019-03" db="EMBL/GenBank/DDBJ databases">
        <title>Genomic Encyclopedia of Type Strains, Phase IV (KMG-IV): sequencing the most valuable type-strain genomes for metagenomic binning, comparative biology and taxonomic classification.</title>
        <authorList>
            <person name="Goeker M."/>
        </authorList>
    </citation>
    <scope>NUCLEOTIDE SEQUENCE [LARGE SCALE GENOMIC DNA]</scope>
    <source>
        <strain evidence="2 3">DSM 28287</strain>
    </source>
</reference>
<name>A0A4R6Q4V6_9FIRM</name>
<dbReference type="CDD" id="cd24032">
    <property type="entry name" value="ASKHA_NBD_TsaB"/>
    <property type="match status" value="1"/>
</dbReference>
<dbReference type="GO" id="GO:0005829">
    <property type="term" value="C:cytosol"/>
    <property type="evidence" value="ECO:0007669"/>
    <property type="project" value="TreeGrafter"/>
</dbReference>
<dbReference type="Gene3D" id="3.30.420.40">
    <property type="match status" value="2"/>
</dbReference>
<dbReference type="SUPFAM" id="SSF53067">
    <property type="entry name" value="Actin-like ATPase domain"/>
    <property type="match status" value="2"/>
</dbReference>
<dbReference type="PANTHER" id="PTHR11735">
    <property type="entry name" value="TRNA N6-ADENOSINE THREONYLCARBAMOYLTRANSFERASE"/>
    <property type="match status" value="1"/>
</dbReference>
<dbReference type="RefSeq" id="WP_133528506.1">
    <property type="nucleotide sequence ID" value="NZ_SNXO01000018.1"/>
</dbReference>
<dbReference type="PANTHER" id="PTHR11735:SF11">
    <property type="entry name" value="TRNA THREONYLCARBAMOYLADENOSINE BIOSYNTHESIS PROTEIN TSAB"/>
    <property type="match status" value="1"/>
</dbReference>
<dbReference type="AlphaFoldDB" id="A0A4R6Q4V6"/>
<dbReference type="EMBL" id="SNXO01000018">
    <property type="protein sequence ID" value="TDP55989.1"/>
    <property type="molecule type" value="Genomic_DNA"/>
</dbReference>
<comment type="caution">
    <text evidence="2">The sequence shown here is derived from an EMBL/GenBank/DDBJ whole genome shotgun (WGS) entry which is preliminary data.</text>
</comment>
<gene>
    <name evidence="2" type="ORF">EV211_11843</name>
</gene>
<feature type="domain" description="Gcp-like" evidence="1">
    <location>
        <begin position="35"/>
        <end position="131"/>
    </location>
</feature>
<keyword evidence="3" id="KW-1185">Reference proteome</keyword>
<proteinExistence type="predicted"/>
<evidence type="ECO:0000259" key="1">
    <source>
        <dbReference type="Pfam" id="PF00814"/>
    </source>
</evidence>
<dbReference type="OrthoDB" id="9784166at2"/>
<sequence length="238" mass="26072">MYILAIETTGKIGSVALADLETYKMTMKTTTEDMSHLKNLMAMTQELFREQKVTGSDIAAVAASVGPGSFTGIRIGVSSARAVAQALHKPCIQVPTLDTFRLKCGNRPVAVIFNARRGQVYGAVFDKDKKDILKPGPYMLTDVLDAVDKAGIAPIFYGDGVDAYADKLQGRECAQEEDRYQTATMTAAFAMDKLEAGETCTYEELLPDYMRETEAEQKLRDGSLARARAAKMAKFRSK</sequence>
<protein>
    <submittedName>
        <fullName evidence="2">tRNA threonylcarbamoyladenosine biosynthesis protein TsaB</fullName>
    </submittedName>
</protein>
<dbReference type="InterPro" id="IPR043129">
    <property type="entry name" value="ATPase_NBD"/>
</dbReference>
<accession>A0A4R6Q4V6</accession>
<organism evidence="2 3">
    <name type="scientific">Aminicella lysinilytica</name>
    <dbReference type="NCBI Taxonomy" id="433323"/>
    <lineage>
        <taxon>Bacteria</taxon>
        <taxon>Bacillati</taxon>
        <taxon>Bacillota</taxon>
        <taxon>Clostridia</taxon>
        <taxon>Peptostreptococcales</taxon>
        <taxon>Anaerovoracaceae</taxon>
        <taxon>Aminicella</taxon>
    </lineage>
</organism>
<evidence type="ECO:0000313" key="2">
    <source>
        <dbReference type="EMBL" id="TDP55989.1"/>
    </source>
</evidence>